<keyword evidence="4" id="KW-1185">Reference proteome</keyword>
<feature type="domain" description="DUF6729" evidence="2">
    <location>
        <begin position="89"/>
        <end position="234"/>
    </location>
</feature>
<proteinExistence type="predicted"/>
<dbReference type="Proteomes" id="UP000324091">
    <property type="component" value="Chromosome 9"/>
</dbReference>
<evidence type="ECO:0000259" key="2">
    <source>
        <dbReference type="Pfam" id="PF20499"/>
    </source>
</evidence>
<sequence length="444" mass="50531">MDAAPQPCRPTATSAALPEVTYEGWHKMWESAPNGLPQADVAWLKEDETNGLFQRAASFQDKYGKMKWRKVLKDDRMWFHPPEVPGVGVRQICHVSGWYSMLTEVLACNACRKAAKDSEEHAIARFPSWEACILNQLSPAHQAMFPAVLTLRRGVDKQVVRLLRDRTEGNTMAKVWRQVQESHCEEYLQRKDLYTTLLTQYTKTGKITKSFSPKFQLPPPRRELPSPRLLRKAFLLAEAENIEDYQAQIMSAFGKVLKYDSTKKTWNGLHLHDRSIHQFDSLYSARWGNALFGRTNGDPAESSLVQKLKFSKRHLAAHLLDSRKNRLMYCFVKQLWLHPHCRAKAGGLPHKHLLTRLYQRVQQRVTVDDAELSKLGIPLLKINSKSIAHFIRRQEALSAANVTDQGLSVLQRHQSIAQCSQPPAHQSTSGDLRGHSISGGDQET</sequence>
<evidence type="ECO:0000256" key="1">
    <source>
        <dbReference type="SAM" id="MobiDB-lite"/>
    </source>
</evidence>
<accession>A0A5C6MMM5</accession>
<gene>
    <name evidence="3" type="ORF">D4764_09G0009950</name>
</gene>
<feature type="compositionally biased region" description="Polar residues" evidence="1">
    <location>
        <begin position="419"/>
        <end position="430"/>
    </location>
</feature>
<feature type="region of interest" description="Disordered" evidence="1">
    <location>
        <begin position="419"/>
        <end position="444"/>
    </location>
</feature>
<organism evidence="3 4">
    <name type="scientific">Takifugu flavidus</name>
    <name type="common">sansaifugu</name>
    <dbReference type="NCBI Taxonomy" id="433684"/>
    <lineage>
        <taxon>Eukaryota</taxon>
        <taxon>Metazoa</taxon>
        <taxon>Chordata</taxon>
        <taxon>Craniata</taxon>
        <taxon>Vertebrata</taxon>
        <taxon>Euteleostomi</taxon>
        <taxon>Actinopterygii</taxon>
        <taxon>Neopterygii</taxon>
        <taxon>Teleostei</taxon>
        <taxon>Neoteleostei</taxon>
        <taxon>Acanthomorphata</taxon>
        <taxon>Eupercaria</taxon>
        <taxon>Tetraodontiformes</taxon>
        <taxon>Tetradontoidea</taxon>
        <taxon>Tetraodontidae</taxon>
        <taxon>Takifugu</taxon>
    </lineage>
</organism>
<dbReference type="Pfam" id="PF20499">
    <property type="entry name" value="DUF6729"/>
    <property type="match status" value="1"/>
</dbReference>
<dbReference type="AlphaFoldDB" id="A0A5C6MMM5"/>
<dbReference type="PANTHER" id="PTHR47773">
    <property type="entry name" value="SI:DKEY-9I5.2-RELATED"/>
    <property type="match status" value="1"/>
</dbReference>
<reference evidence="3 4" key="1">
    <citation type="submission" date="2019-04" db="EMBL/GenBank/DDBJ databases">
        <title>Chromosome genome assembly for Takifugu flavidus.</title>
        <authorList>
            <person name="Xiao S."/>
        </authorList>
    </citation>
    <scope>NUCLEOTIDE SEQUENCE [LARGE SCALE GENOMIC DNA]</scope>
    <source>
        <strain evidence="3">HTHZ2018</strain>
        <tissue evidence="3">Muscle</tissue>
    </source>
</reference>
<dbReference type="InterPro" id="IPR046616">
    <property type="entry name" value="DUF6729"/>
</dbReference>
<dbReference type="EMBL" id="RHFK02000022">
    <property type="protein sequence ID" value="TWW55945.1"/>
    <property type="molecule type" value="Genomic_DNA"/>
</dbReference>
<dbReference type="PANTHER" id="PTHR47773:SF1">
    <property type="entry name" value="C2H2-TYPE DOMAIN-CONTAINING PROTEIN"/>
    <property type="match status" value="1"/>
</dbReference>
<comment type="caution">
    <text evidence="3">The sequence shown here is derived from an EMBL/GenBank/DDBJ whole genome shotgun (WGS) entry which is preliminary data.</text>
</comment>
<name>A0A5C6MMM5_9TELE</name>
<protein>
    <recommendedName>
        <fullName evidence="2">DUF6729 domain-containing protein</fullName>
    </recommendedName>
</protein>
<evidence type="ECO:0000313" key="4">
    <source>
        <dbReference type="Proteomes" id="UP000324091"/>
    </source>
</evidence>
<evidence type="ECO:0000313" key="3">
    <source>
        <dbReference type="EMBL" id="TWW55945.1"/>
    </source>
</evidence>